<dbReference type="InterPro" id="IPR043504">
    <property type="entry name" value="Peptidase_S1_PA_chymotrypsin"/>
</dbReference>
<dbReference type="GO" id="GO:0006508">
    <property type="term" value="P:proteolysis"/>
    <property type="evidence" value="ECO:0007669"/>
    <property type="project" value="InterPro"/>
</dbReference>
<dbReference type="InterPro" id="IPR001254">
    <property type="entry name" value="Trypsin_dom"/>
</dbReference>
<feature type="domain" description="Peptidase S1" evidence="4">
    <location>
        <begin position="27"/>
        <end position="284"/>
    </location>
</feature>
<gene>
    <name evidence="5" type="primary">TRYP_0</name>
    <name evidence="5" type="ORF">BM221_005782</name>
</gene>
<dbReference type="PRINTS" id="PR00722">
    <property type="entry name" value="CHYMOTRYPSIN"/>
</dbReference>
<dbReference type="PROSITE" id="PS00134">
    <property type="entry name" value="TRYPSIN_HIS"/>
    <property type="match status" value="1"/>
</dbReference>
<evidence type="ECO:0000259" key="4">
    <source>
        <dbReference type="PROSITE" id="PS50240"/>
    </source>
</evidence>
<dbReference type="PANTHER" id="PTHR24276">
    <property type="entry name" value="POLYSERASE-RELATED"/>
    <property type="match status" value="1"/>
</dbReference>
<name>A0A2N6NK08_BEABA</name>
<evidence type="ECO:0000256" key="2">
    <source>
        <dbReference type="ARBA" id="ARBA00023157"/>
    </source>
</evidence>
<dbReference type="CDD" id="cd00190">
    <property type="entry name" value="Tryp_SPc"/>
    <property type="match status" value="1"/>
</dbReference>
<keyword evidence="2" id="KW-1015">Disulfide bond</keyword>
<dbReference type="AlphaFoldDB" id="A0A2N6NK08"/>
<keyword evidence="3" id="KW-0732">Signal</keyword>
<dbReference type="InterPro" id="IPR050430">
    <property type="entry name" value="Peptidase_S1"/>
</dbReference>
<comment type="similarity">
    <text evidence="1">Belongs to the peptidase S1 family.</text>
</comment>
<dbReference type="Proteomes" id="UP000235728">
    <property type="component" value="Unassembled WGS sequence"/>
</dbReference>
<reference evidence="5 6" key="1">
    <citation type="journal article" date="2016" name="Appl. Microbiol. Biotechnol.">
        <title>Characterization of T-DNA insertion mutants with decreased virulence in the entomopathogenic fungus Beauveria bassiana JEF-007.</title>
        <authorList>
            <person name="Kim S."/>
            <person name="Lee S.J."/>
            <person name="Nai Y.S."/>
            <person name="Yu J.S."/>
            <person name="Lee M.R."/>
            <person name="Yang Y.T."/>
            <person name="Kim J.S."/>
        </authorList>
    </citation>
    <scope>NUCLEOTIDE SEQUENCE [LARGE SCALE GENOMIC DNA]</scope>
    <source>
        <strain evidence="5 6">JEF-007</strain>
    </source>
</reference>
<sequence length="292" mass="30585">MALKAAVTLAISLSATLSSATPLDKRIVNGQDAKEGDIKFIVSIRDKDGGHNCGGSLLDSTTVLTAAHCCHYANLTSVTAGTLKSKPGLGVEAQIATCTTHPNYSPTFDKGGPYETLQGEEFDKLIWEDNDIAIVKLSTPIEKSNAIGFATLPPAGSDAVVDSNAIAAGWGHQTPRARDDFQPIVPAETLSKVVLPIHAREECAKYEGVGDRETVICAGGKGKNVCSADGGGPLFDEKSGQVLGITSITIEDSDDEAYGETCNQVPSLFTRVSTYIDFINEHIGSASNATAV</sequence>
<feature type="chain" id="PRO_5014749871" evidence="3">
    <location>
        <begin position="21"/>
        <end position="292"/>
    </location>
</feature>
<dbReference type="Pfam" id="PF00089">
    <property type="entry name" value="Trypsin"/>
    <property type="match status" value="1"/>
</dbReference>
<proteinExistence type="inferred from homology"/>
<dbReference type="InterPro" id="IPR018114">
    <property type="entry name" value="TRYPSIN_HIS"/>
</dbReference>
<evidence type="ECO:0000256" key="3">
    <source>
        <dbReference type="SAM" id="SignalP"/>
    </source>
</evidence>
<dbReference type="PANTHER" id="PTHR24276:SF98">
    <property type="entry name" value="FI18310P1-RELATED"/>
    <property type="match status" value="1"/>
</dbReference>
<evidence type="ECO:0000313" key="6">
    <source>
        <dbReference type="Proteomes" id="UP000235728"/>
    </source>
</evidence>
<protein>
    <submittedName>
        <fullName evidence="5">Trypsin</fullName>
    </submittedName>
</protein>
<evidence type="ECO:0000313" key="5">
    <source>
        <dbReference type="EMBL" id="PMB67615.1"/>
    </source>
</evidence>
<dbReference type="SUPFAM" id="SSF50494">
    <property type="entry name" value="Trypsin-like serine proteases"/>
    <property type="match status" value="1"/>
</dbReference>
<dbReference type="SMART" id="SM00020">
    <property type="entry name" value="Tryp_SPc"/>
    <property type="match status" value="1"/>
</dbReference>
<dbReference type="EMBL" id="MRVG01000006">
    <property type="protein sequence ID" value="PMB67615.1"/>
    <property type="molecule type" value="Genomic_DNA"/>
</dbReference>
<dbReference type="InterPro" id="IPR009003">
    <property type="entry name" value="Peptidase_S1_PA"/>
</dbReference>
<accession>A0A2N6NK08</accession>
<feature type="signal peptide" evidence="3">
    <location>
        <begin position="1"/>
        <end position="20"/>
    </location>
</feature>
<evidence type="ECO:0000256" key="1">
    <source>
        <dbReference type="ARBA" id="ARBA00007664"/>
    </source>
</evidence>
<dbReference type="PROSITE" id="PS50240">
    <property type="entry name" value="TRYPSIN_DOM"/>
    <property type="match status" value="1"/>
</dbReference>
<comment type="caution">
    <text evidence="5">The sequence shown here is derived from an EMBL/GenBank/DDBJ whole genome shotgun (WGS) entry which is preliminary data.</text>
</comment>
<dbReference type="Gene3D" id="2.40.10.10">
    <property type="entry name" value="Trypsin-like serine proteases"/>
    <property type="match status" value="1"/>
</dbReference>
<dbReference type="OMA" id="ITEMICA"/>
<organism evidence="5 6">
    <name type="scientific">Beauveria bassiana</name>
    <name type="common">White muscardine disease fungus</name>
    <name type="synonym">Tritirachium shiotae</name>
    <dbReference type="NCBI Taxonomy" id="176275"/>
    <lineage>
        <taxon>Eukaryota</taxon>
        <taxon>Fungi</taxon>
        <taxon>Dikarya</taxon>
        <taxon>Ascomycota</taxon>
        <taxon>Pezizomycotina</taxon>
        <taxon>Sordariomycetes</taxon>
        <taxon>Hypocreomycetidae</taxon>
        <taxon>Hypocreales</taxon>
        <taxon>Cordycipitaceae</taxon>
        <taxon>Beauveria</taxon>
    </lineage>
</organism>
<dbReference type="GO" id="GO:0004252">
    <property type="term" value="F:serine-type endopeptidase activity"/>
    <property type="evidence" value="ECO:0007669"/>
    <property type="project" value="InterPro"/>
</dbReference>
<dbReference type="InterPro" id="IPR001314">
    <property type="entry name" value="Peptidase_S1A"/>
</dbReference>